<dbReference type="GO" id="GO:0070072">
    <property type="term" value="P:vacuolar proton-transporting V-type ATPase complex assembly"/>
    <property type="evidence" value="ECO:0007669"/>
    <property type="project" value="InterPro"/>
</dbReference>
<name>A0A8E2J2X7_9APHY</name>
<accession>A0A8E2J2X7</accession>
<evidence type="ECO:0000313" key="2">
    <source>
        <dbReference type="EMBL" id="OCH93560.1"/>
    </source>
</evidence>
<evidence type="ECO:0000313" key="3">
    <source>
        <dbReference type="Proteomes" id="UP000250043"/>
    </source>
</evidence>
<keyword evidence="1" id="KW-1133">Transmembrane helix</keyword>
<dbReference type="OrthoDB" id="9626941at2759"/>
<dbReference type="Proteomes" id="UP000250043">
    <property type="component" value="Unassembled WGS sequence"/>
</dbReference>
<reference evidence="2 3" key="1">
    <citation type="submission" date="2016-07" db="EMBL/GenBank/DDBJ databases">
        <title>Draft genome of the white-rot fungus Obba rivulosa 3A-2.</title>
        <authorList>
            <consortium name="DOE Joint Genome Institute"/>
            <person name="Miettinen O."/>
            <person name="Riley R."/>
            <person name="Acob R."/>
            <person name="Barry K."/>
            <person name="Cullen D."/>
            <person name="De Vries R."/>
            <person name="Hainaut M."/>
            <person name="Hatakka A."/>
            <person name="Henrissat B."/>
            <person name="Hilden K."/>
            <person name="Kuo R."/>
            <person name="Labutti K."/>
            <person name="Lipzen A."/>
            <person name="Makela M.R."/>
            <person name="Sandor L."/>
            <person name="Spatafora J.W."/>
            <person name="Grigoriev I.V."/>
            <person name="Hibbett D.S."/>
        </authorList>
    </citation>
    <scope>NUCLEOTIDE SEQUENCE [LARGE SCALE GENOMIC DNA]</scope>
    <source>
        <strain evidence="2 3">3A-2</strain>
    </source>
</reference>
<dbReference type="PANTHER" id="PTHR28251:SF1">
    <property type="entry name" value="V-TYPE ATPASE ASSEMBLY FACTOR PKR1"/>
    <property type="match status" value="1"/>
</dbReference>
<protein>
    <submittedName>
        <fullName evidence="2">Uncharacterized protein</fullName>
    </submittedName>
</protein>
<sequence length="146" mass="16279">MRQRLHHERLDVDVHIHPQGFIIYWSFPLASPFIAMASEGELLQSTDALFSNLLTPGSSLHPTFQRILDGAFALLFLVFVGLAVVTRGSVHIFALMAIEIGLWLSVKWFVSELQKTQVQVQGQVAGIQQMDVSDDGSCASNRKKEE</sequence>
<dbReference type="PANTHER" id="PTHR28251">
    <property type="entry name" value="V-TYPE ATPASE ASSEMBLY FACTOR PKR1"/>
    <property type="match status" value="1"/>
</dbReference>
<gene>
    <name evidence="2" type="ORF">OBBRIDRAFT_832497</name>
</gene>
<dbReference type="GO" id="GO:0005789">
    <property type="term" value="C:endoplasmic reticulum membrane"/>
    <property type="evidence" value="ECO:0007669"/>
    <property type="project" value="TreeGrafter"/>
</dbReference>
<organism evidence="2 3">
    <name type="scientific">Obba rivulosa</name>
    <dbReference type="NCBI Taxonomy" id="1052685"/>
    <lineage>
        <taxon>Eukaryota</taxon>
        <taxon>Fungi</taxon>
        <taxon>Dikarya</taxon>
        <taxon>Basidiomycota</taxon>
        <taxon>Agaricomycotina</taxon>
        <taxon>Agaricomycetes</taxon>
        <taxon>Polyporales</taxon>
        <taxon>Gelatoporiaceae</taxon>
        <taxon>Obba</taxon>
    </lineage>
</organism>
<dbReference type="InterPro" id="IPR013945">
    <property type="entry name" value="Pkr1"/>
</dbReference>
<dbReference type="AlphaFoldDB" id="A0A8E2J2X7"/>
<proteinExistence type="predicted"/>
<keyword evidence="1" id="KW-0812">Transmembrane</keyword>
<feature type="transmembrane region" description="Helical" evidence="1">
    <location>
        <begin position="67"/>
        <end position="86"/>
    </location>
</feature>
<dbReference type="EMBL" id="KV722353">
    <property type="protein sequence ID" value="OCH93560.1"/>
    <property type="molecule type" value="Genomic_DNA"/>
</dbReference>
<keyword evidence="3" id="KW-1185">Reference proteome</keyword>
<evidence type="ECO:0000256" key="1">
    <source>
        <dbReference type="SAM" id="Phobius"/>
    </source>
</evidence>
<keyword evidence="1" id="KW-0472">Membrane</keyword>
<dbReference type="Pfam" id="PF08636">
    <property type="entry name" value="Pkr1"/>
    <property type="match status" value="1"/>
</dbReference>